<sequence>MKRGIQFTRYIGDIGQRCDVQYIFLKLNISTSVAIPQFMKKIQKSLYGTVCFTVPIIDSPGTFLESLQDKYEELELDARYFCGNTDYKINSLKYITIKIILSSY</sequence>
<gene>
    <name evidence="1" type="ORF">TMSB3V08_LOCUS3734</name>
</gene>
<dbReference type="EMBL" id="OB793293">
    <property type="protein sequence ID" value="CAD7426866.1"/>
    <property type="molecule type" value="Genomic_DNA"/>
</dbReference>
<accession>A0A7R9E3T1</accession>
<organism evidence="1">
    <name type="scientific">Timema monikensis</name>
    <dbReference type="NCBI Taxonomy" id="170555"/>
    <lineage>
        <taxon>Eukaryota</taxon>
        <taxon>Metazoa</taxon>
        <taxon>Ecdysozoa</taxon>
        <taxon>Arthropoda</taxon>
        <taxon>Hexapoda</taxon>
        <taxon>Insecta</taxon>
        <taxon>Pterygota</taxon>
        <taxon>Neoptera</taxon>
        <taxon>Polyneoptera</taxon>
        <taxon>Phasmatodea</taxon>
        <taxon>Timematodea</taxon>
        <taxon>Timematoidea</taxon>
        <taxon>Timematidae</taxon>
        <taxon>Timema</taxon>
    </lineage>
</organism>
<name>A0A7R9E3T1_9NEOP</name>
<protein>
    <submittedName>
        <fullName evidence="1">Uncharacterized protein</fullName>
    </submittedName>
</protein>
<reference evidence="1" key="1">
    <citation type="submission" date="2020-11" db="EMBL/GenBank/DDBJ databases">
        <authorList>
            <person name="Tran Van P."/>
        </authorList>
    </citation>
    <scope>NUCLEOTIDE SEQUENCE</scope>
</reference>
<dbReference type="AlphaFoldDB" id="A0A7R9E3T1"/>
<evidence type="ECO:0000313" key="1">
    <source>
        <dbReference type="EMBL" id="CAD7426866.1"/>
    </source>
</evidence>
<proteinExistence type="predicted"/>